<name>A0A6J4MG76_9ACTN</name>
<dbReference type="Pfam" id="PF04237">
    <property type="entry name" value="YjbR"/>
    <property type="match status" value="1"/>
</dbReference>
<evidence type="ECO:0000313" key="1">
    <source>
        <dbReference type="EMBL" id="CAA9358535.1"/>
    </source>
</evidence>
<accession>A0A6J4MG76</accession>
<evidence type="ECO:0008006" key="2">
    <source>
        <dbReference type="Google" id="ProtNLM"/>
    </source>
</evidence>
<protein>
    <recommendedName>
        <fullName evidence="2">MmcQ/YjbR family DNA-binding protein</fullName>
    </recommendedName>
</protein>
<organism evidence="1">
    <name type="scientific">uncultured Nocardioidaceae bacterium</name>
    <dbReference type="NCBI Taxonomy" id="253824"/>
    <lineage>
        <taxon>Bacteria</taxon>
        <taxon>Bacillati</taxon>
        <taxon>Actinomycetota</taxon>
        <taxon>Actinomycetes</taxon>
        <taxon>Propionibacteriales</taxon>
        <taxon>Nocardioidaceae</taxon>
        <taxon>environmental samples</taxon>
    </lineage>
</organism>
<dbReference type="SUPFAM" id="SSF142906">
    <property type="entry name" value="YjbR-like"/>
    <property type="match status" value="1"/>
</dbReference>
<dbReference type="AlphaFoldDB" id="A0A6J4MG76"/>
<reference evidence="1" key="1">
    <citation type="submission" date="2020-02" db="EMBL/GenBank/DDBJ databases">
        <authorList>
            <person name="Meier V. D."/>
        </authorList>
    </citation>
    <scope>NUCLEOTIDE SEQUENCE</scope>
    <source>
        <strain evidence="1">AVDCRST_MAG46</strain>
    </source>
</reference>
<dbReference type="EMBL" id="CADCUD010000215">
    <property type="protein sequence ID" value="CAA9358535.1"/>
    <property type="molecule type" value="Genomic_DNA"/>
</dbReference>
<dbReference type="InterPro" id="IPR038056">
    <property type="entry name" value="YjbR-like_sf"/>
</dbReference>
<sequence length="100" mass="11627">MATVEDVRRLCLALPGVSERLSWEQPAWFAKTLMARMWEDGVVTVKTEERDALAGSDPDTFYWTPHHDRSPMLVLVRLDRVSGEELEELLHESYRLATRR</sequence>
<dbReference type="Gene3D" id="3.90.1150.30">
    <property type="match status" value="1"/>
</dbReference>
<dbReference type="InterPro" id="IPR058532">
    <property type="entry name" value="YjbR/MT2646/Rv2570-like"/>
</dbReference>
<proteinExistence type="predicted"/>
<gene>
    <name evidence="1" type="ORF">AVDCRST_MAG46-3111</name>
</gene>